<organism evidence="2 3">
    <name type="scientific">Crossiella cryophila</name>
    <dbReference type="NCBI Taxonomy" id="43355"/>
    <lineage>
        <taxon>Bacteria</taxon>
        <taxon>Bacillati</taxon>
        <taxon>Actinomycetota</taxon>
        <taxon>Actinomycetes</taxon>
        <taxon>Pseudonocardiales</taxon>
        <taxon>Pseudonocardiaceae</taxon>
        <taxon>Crossiella</taxon>
    </lineage>
</organism>
<name>A0A7W7CLL0_9PSEU</name>
<evidence type="ECO:0000313" key="3">
    <source>
        <dbReference type="Proteomes" id="UP000533598"/>
    </source>
</evidence>
<keyword evidence="1" id="KW-0812">Transmembrane</keyword>
<feature type="transmembrane region" description="Helical" evidence="1">
    <location>
        <begin position="16"/>
        <end position="35"/>
    </location>
</feature>
<keyword evidence="1" id="KW-1133">Transmembrane helix</keyword>
<gene>
    <name evidence="2" type="ORF">HNR67_008184</name>
</gene>
<proteinExistence type="predicted"/>
<dbReference type="RefSeq" id="WP_185009083.1">
    <property type="nucleotide sequence ID" value="NZ_BAAAUI010000061.1"/>
</dbReference>
<dbReference type="Proteomes" id="UP000533598">
    <property type="component" value="Unassembled WGS sequence"/>
</dbReference>
<keyword evidence="3" id="KW-1185">Reference proteome</keyword>
<dbReference type="AlphaFoldDB" id="A0A7W7CLL0"/>
<sequence>MTTAPRSGLPGWARKLIGYGIFVAIAAGFGIYASYTNAKDAAVGECLQGQSGKADSYKRADCTKPEASFKVAGIVEDQSEFTVQLGLSNVCEPFPTAKSVYWEGKKGGKGRVLCLEPVTH</sequence>
<dbReference type="EMBL" id="JACHMH010000001">
    <property type="protein sequence ID" value="MBB4682066.1"/>
    <property type="molecule type" value="Genomic_DNA"/>
</dbReference>
<reference evidence="2 3" key="1">
    <citation type="submission" date="2020-08" db="EMBL/GenBank/DDBJ databases">
        <title>Sequencing the genomes of 1000 actinobacteria strains.</title>
        <authorList>
            <person name="Klenk H.-P."/>
        </authorList>
    </citation>
    <scope>NUCLEOTIDE SEQUENCE [LARGE SCALE GENOMIC DNA]</scope>
    <source>
        <strain evidence="2 3">DSM 44230</strain>
    </source>
</reference>
<keyword evidence="1" id="KW-0472">Membrane</keyword>
<protein>
    <submittedName>
        <fullName evidence="2">Uncharacterized protein</fullName>
    </submittedName>
</protein>
<accession>A0A7W7CLL0</accession>
<evidence type="ECO:0000256" key="1">
    <source>
        <dbReference type="SAM" id="Phobius"/>
    </source>
</evidence>
<comment type="caution">
    <text evidence="2">The sequence shown here is derived from an EMBL/GenBank/DDBJ whole genome shotgun (WGS) entry which is preliminary data.</text>
</comment>
<evidence type="ECO:0000313" key="2">
    <source>
        <dbReference type="EMBL" id="MBB4682066.1"/>
    </source>
</evidence>